<comment type="caution">
    <text evidence="3">The sequence shown here is derived from an EMBL/GenBank/DDBJ whole genome shotgun (WGS) entry which is preliminary data.</text>
</comment>
<dbReference type="Proteomes" id="UP000324800">
    <property type="component" value="Unassembled WGS sequence"/>
</dbReference>
<feature type="non-terminal residue" evidence="3">
    <location>
        <position position="1"/>
    </location>
</feature>
<proteinExistence type="predicted"/>
<evidence type="ECO:0000313" key="4">
    <source>
        <dbReference type="Proteomes" id="UP000324800"/>
    </source>
</evidence>
<dbReference type="Gene3D" id="3.30.70.270">
    <property type="match status" value="1"/>
</dbReference>
<gene>
    <name evidence="3" type="ORF">EZS28_035559</name>
</gene>
<dbReference type="PANTHER" id="PTHR33050">
    <property type="entry name" value="REVERSE TRANSCRIPTASE DOMAIN-CONTAINING PROTEIN"/>
    <property type="match status" value="1"/>
</dbReference>
<feature type="compositionally biased region" description="Basic and acidic residues" evidence="1">
    <location>
        <begin position="22"/>
        <end position="36"/>
    </location>
</feature>
<accession>A0A5J4UFI2</accession>
<sequence>YFLIIIAAAKYSGECLAPNATKPEKDLRNRNKDPTPKIRWRWNPTPRLISQNSWTDQGRKEEIMNGRNLENHETDNDNEEILDRNGGSDSEIFGIMENNYLKKFHIIRIYLPMERQPEYQQSIAIVIDNEIQGNRRRNERIQDNVRRRIEREHYNIDQKETNQMVQPDIHDKESKQEIEKDTGCESVEQGDGRLQLQDARFERGKKRIRFGDWSSSLDLRFAIYHLIVQTESQPYLSFEFQNNYYTYRAMPFGTKHSPLYFAAAMEPITQQIRMKTEIRIISYVDDIFLFHQNKEYLRNVAQKVIDTLKYFGFTINAEKIETESKQTIIFLGLE</sequence>
<protein>
    <recommendedName>
        <fullName evidence="2">Reverse transcriptase domain-containing protein</fullName>
    </recommendedName>
</protein>
<dbReference type="PROSITE" id="PS50878">
    <property type="entry name" value="RT_POL"/>
    <property type="match status" value="1"/>
</dbReference>
<organism evidence="3 4">
    <name type="scientific">Streblomastix strix</name>
    <dbReference type="NCBI Taxonomy" id="222440"/>
    <lineage>
        <taxon>Eukaryota</taxon>
        <taxon>Metamonada</taxon>
        <taxon>Preaxostyla</taxon>
        <taxon>Oxymonadida</taxon>
        <taxon>Streblomastigidae</taxon>
        <taxon>Streblomastix</taxon>
    </lineage>
</organism>
<dbReference type="InterPro" id="IPR052055">
    <property type="entry name" value="Hepadnavirus_pol/RT"/>
</dbReference>
<dbReference type="InterPro" id="IPR000477">
    <property type="entry name" value="RT_dom"/>
</dbReference>
<feature type="region of interest" description="Disordered" evidence="1">
    <location>
        <begin position="18"/>
        <end position="39"/>
    </location>
</feature>
<dbReference type="Pfam" id="PF00078">
    <property type="entry name" value="RVT_1"/>
    <property type="match status" value="1"/>
</dbReference>
<dbReference type="Gene3D" id="3.10.10.10">
    <property type="entry name" value="HIV Type 1 Reverse Transcriptase, subunit A, domain 1"/>
    <property type="match status" value="1"/>
</dbReference>
<dbReference type="PANTHER" id="PTHR33050:SF7">
    <property type="entry name" value="RIBONUCLEASE H"/>
    <property type="match status" value="1"/>
</dbReference>
<dbReference type="InterPro" id="IPR043502">
    <property type="entry name" value="DNA/RNA_pol_sf"/>
</dbReference>
<name>A0A5J4UFI2_9EUKA</name>
<reference evidence="3 4" key="1">
    <citation type="submission" date="2019-03" db="EMBL/GenBank/DDBJ databases">
        <title>Single cell metagenomics reveals metabolic interactions within the superorganism composed of flagellate Streblomastix strix and complex community of Bacteroidetes bacteria on its surface.</title>
        <authorList>
            <person name="Treitli S.C."/>
            <person name="Kolisko M."/>
            <person name="Husnik F."/>
            <person name="Keeling P."/>
            <person name="Hampl V."/>
        </authorList>
    </citation>
    <scope>NUCLEOTIDE SEQUENCE [LARGE SCALE GENOMIC DNA]</scope>
    <source>
        <strain evidence="3">ST1C</strain>
    </source>
</reference>
<evidence type="ECO:0000256" key="1">
    <source>
        <dbReference type="SAM" id="MobiDB-lite"/>
    </source>
</evidence>
<dbReference type="InterPro" id="IPR043128">
    <property type="entry name" value="Rev_trsase/Diguanyl_cyclase"/>
</dbReference>
<dbReference type="AlphaFoldDB" id="A0A5J4UFI2"/>
<evidence type="ECO:0000313" key="3">
    <source>
        <dbReference type="EMBL" id="KAA6368913.1"/>
    </source>
</evidence>
<dbReference type="SUPFAM" id="SSF56672">
    <property type="entry name" value="DNA/RNA polymerases"/>
    <property type="match status" value="1"/>
</dbReference>
<dbReference type="EMBL" id="SNRW01016872">
    <property type="protein sequence ID" value="KAA6368913.1"/>
    <property type="molecule type" value="Genomic_DNA"/>
</dbReference>
<feature type="domain" description="Reverse transcriptase" evidence="2">
    <location>
        <begin position="130"/>
        <end position="334"/>
    </location>
</feature>
<evidence type="ECO:0000259" key="2">
    <source>
        <dbReference type="PROSITE" id="PS50878"/>
    </source>
</evidence>